<dbReference type="Proteomes" id="UP000192872">
    <property type="component" value="Unassembled WGS sequence"/>
</dbReference>
<dbReference type="GO" id="GO:0016829">
    <property type="term" value="F:lyase activity"/>
    <property type="evidence" value="ECO:0007669"/>
    <property type="project" value="UniProtKB-KW"/>
</dbReference>
<organism evidence="3 4">
    <name type="scientific">Candidatus Raskinella chloraquaticus</name>
    <dbReference type="NCBI Taxonomy" id="1951219"/>
    <lineage>
        <taxon>Bacteria</taxon>
        <taxon>Pseudomonadati</taxon>
        <taxon>Pseudomonadota</taxon>
        <taxon>Alphaproteobacteria</taxon>
        <taxon>Hyphomicrobiales</taxon>
        <taxon>Phreatobacteraceae</taxon>
        <taxon>Candidatus Raskinella</taxon>
    </lineage>
</organism>
<evidence type="ECO:0000313" key="3">
    <source>
        <dbReference type="EMBL" id="OQW53354.1"/>
    </source>
</evidence>
<name>A0A1W9I1S4_9HYPH</name>
<dbReference type="AlphaFoldDB" id="A0A1W9I1S4"/>
<accession>A0A1W9I1S4</accession>
<keyword evidence="1" id="KW-0456">Lyase</keyword>
<gene>
    <name evidence="3" type="ORF">A4S15_05000</name>
</gene>
<comment type="caution">
    <text evidence="3">The sequence shown here is derived from an EMBL/GenBank/DDBJ whole genome shotgun (WGS) entry which is preliminary data.</text>
</comment>
<reference evidence="3 4" key="1">
    <citation type="journal article" date="2017" name="Water Res.">
        <title>Comammox in drinking water systems.</title>
        <authorList>
            <person name="Wang Y."/>
            <person name="Ma L."/>
            <person name="Mao Y."/>
            <person name="Jiang X."/>
            <person name="Xia Y."/>
            <person name="Yu K."/>
            <person name="Li B."/>
            <person name="Zhang T."/>
        </authorList>
    </citation>
    <scope>NUCLEOTIDE SEQUENCE [LARGE SCALE GENOMIC DNA]</scope>
    <source>
        <strain evidence="3">SG_bin8</strain>
    </source>
</reference>
<dbReference type="Pfam" id="PF01989">
    <property type="entry name" value="AcnX_swivel_put"/>
    <property type="match status" value="1"/>
</dbReference>
<dbReference type="PANTHER" id="PTHR36577">
    <property type="entry name" value="DUF521 DOMAIN PROTEIN (AFU_ORTHOLOGUE AFUA_6G00490)"/>
    <property type="match status" value="1"/>
</dbReference>
<protein>
    <recommendedName>
        <fullName evidence="2">Phosphomevalonate dehydratase small subunit-like domain-containing protein</fullName>
    </recommendedName>
</protein>
<evidence type="ECO:0000313" key="4">
    <source>
        <dbReference type="Proteomes" id="UP000192872"/>
    </source>
</evidence>
<evidence type="ECO:0000259" key="2">
    <source>
        <dbReference type="Pfam" id="PF01989"/>
    </source>
</evidence>
<dbReference type="InterPro" id="IPR002840">
    <property type="entry name" value="PMDh-S-like_dom"/>
</dbReference>
<evidence type="ECO:0000256" key="1">
    <source>
        <dbReference type="ARBA" id="ARBA00023239"/>
    </source>
</evidence>
<proteinExistence type="predicted"/>
<dbReference type="PANTHER" id="PTHR36577:SF3">
    <property type="entry name" value="DUF521 DOMAIN PROTEIN (AFU_ORTHOLOGUE AFUA_6G00490)"/>
    <property type="match status" value="1"/>
</dbReference>
<dbReference type="STRING" id="1827387.A4S15_05000"/>
<sequence>MTSIAARTLFPGSASGEVICLAQPLSFWGGFDPHTGLVMDRWHPDHGRILAGKILVMSAGRGSSSSSTVLAEALRLGTAPAAFILTAADSILLTGALIASALYAKACPMAVVSSEGWSMCTRHGTLRVQADDTGTVISAPA</sequence>
<dbReference type="SUPFAM" id="SSF52016">
    <property type="entry name" value="LeuD/IlvD-like"/>
    <property type="match status" value="1"/>
</dbReference>
<dbReference type="EMBL" id="LWDL01000009">
    <property type="protein sequence ID" value="OQW53354.1"/>
    <property type="molecule type" value="Genomic_DNA"/>
</dbReference>
<dbReference type="RefSeq" id="WP_376800299.1">
    <property type="nucleotide sequence ID" value="NZ_DBNB01000037.1"/>
</dbReference>
<dbReference type="Gene3D" id="3.50.30.10">
    <property type="entry name" value="Phosphohistidine domain"/>
    <property type="match status" value="1"/>
</dbReference>
<feature type="domain" description="Phosphomevalonate dehydratase small subunit-like" evidence="2">
    <location>
        <begin position="25"/>
        <end position="100"/>
    </location>
</feature>